<keyword evidence="1" id="KW-1133">Transmembrane helix</keyword>
<feature type="transmembrane region" description="Helical" evidence="1">
    <location>
        <begin position="7"/>
        <end position="25"/>
    </location>
</feature>
<evidence type="ECO:0000256" key="1">
    <source>
        <dbReference type="SAM" id="Phobius"/>
    </source>
</evidence>
<keyword evidence="1" id="KW-0472">Membrane</keyword>
<sequence>MKKDKLIGISLSAVAVVVLGGWLVWQFIFPSPIAQWVFYGEKPSEVRGYTYSPAKDSATGKPENKPAIPKGDGALLTFWSGARQCSLVVKSGNEKISITRFQDSNQQSVQVQYIDEGGTPAELNVQLGRGISFWTYADPAVPGDFIGWKFDNLAGKAVPVRYRHQKMIDGTQYKLLPNSRWSYEKYQNGKVVESKQLDDLPAIDANKNSKEELELMRQANEWLSENLQDMSDTLSVPIPDQWLNTNSDPCQSVYAEM</sequence>
<comment type="caution">
    <text evidence="2">The sequence shown here is derived from an EMBL/GenBank/DDBJ whole genome shotgun (WGS) entry which is preliminary data.</text>
</comment>
<organism evidence="2 3">
    <name type="scientific">Pragia fontium DSM 5563 = ATCC 49100</name>
    <dbReference type="NCBI Taxonomy" id="1122977"/>
    <lineage>
        <taxon>Bacteria</taxon>
        <taxon>Pseudomonadati</taxon>
        <taxon>Pseudomonadota</taxon>
        <taxon>Gammaproteobacteria</taxon>
        <taxon>Enterobacterales</taxon>
        <taxon>Budviciaceae</taxon>
        <taxon>Pragia</taxon>
    </lineage>
</organism>
<dbReference type="AlphaFoldDB" id="A0AAJ4WCA5"/>
<keyword evidence="1" id="KW-0812">Transmembrane</keyword>
<dbReference type="EMBL" id="FOLW01000009">
    <property type="protein sequence ID" value="SFD17104.1"/>
    <property type="molecule type" value="Genomic_DNA"/>
</dbReference>
<accession>A0AAJ4WCA5</accession>
<dbReference type="RefSeq" id="WP_074823836.1">
    <property type="nucleotide sequence ID" value="NZ_FOLW01000009.1"/>
</dbReference>
<protein>
    <submittedName>
        <fullName evidence="2">Uncharacterized protein</fullName>
    </submittedName>
</protein>
<evidence type="ECO:0000313" key="2">
    <source>
        <dbReference type="EMBL" id="SFD17104.1"/>
    </source>
</evidence>
<reference evidence="2 3" key="1">
    <citation type="submission" date="2016-10" db="EMBL/GenBank/DDBJ databases">
        <authorList>
            <person name="Varghese N."/>
            <person name="Submissions S."/>
        </authorList>
    </citation>
    <scope>NUCLEOTIDE SEQUENCE [LARGE SCALE GENOMIC DNA]</scope>
    <source>
        <strain evidence="2 3">DSM 5563</strain>
    </source>
</reference>
<dbReference type="Proteomes" id="UP000226420">
    <property type="component" value="Unassembled WGS sequence"/>
</dbReference>
<name>A0AAJ4WCA5_9GAMM</name>
<evidence type="ECO:0000313" key="3">
    <source>
        <dbReference type="Proteomes" id="UP000226420"/>
    </source>
</evidence>
<gene>
    <name evidence="2" type="ORF">SAMN02745723_10950</name>
</gene>
<proteinExistence type="predicted"/>